<evidence type="ECO:0000256" key="1">
    <source>
        <dbReference type="SAM" id="MobiDB-lite"/>
    </source>
</evidence>
<dbReference type="Proteomes" id="UP000054558">
    <property type="component" value="Unassembled WGS sequence"/>
</dbReference>
<gene>
    <name evidence="3" type="ORF">KFL_003890270</name>
</gene>
<dbReference type="InterPro" id="IPR055730">
    <property type="entry name" value="P11_C"/>
</dbReference>
<organism evidence="3 4">
    <name type="scientific">Klebsormidium nitens</name>
    <name type="common">Green alga</name>
    <name type="synonym">Ulothrix nitens</name>
    <dbReference type="NCBI Taxonomy" id="105231"/>
    <lineage>
        <taxon>Eukaryota</taxon>
        <taxon>Viridiplantae</taxon>
        <taxon>Streptophyta</taxon>
        <taxon>Klebsormidiophyceae</taxon>
        <taxon>Klebsormidiales</taxon>
        <taxon>Klebsormidiaceae</taxon>
        <taxon>Klebsormidium</taxon>
    </lineage>
</organism>
<evidence type="ECO:0000313" key="4">
    <source>
        <dbReference type="Proteomes" id="UP000054558"/>
    </source>
</evidence>
<accession>A0A1Y1IGV2</accession>
<feature type="compositionally biased region" description="Basic and acidic residues" evidence="1">
    <location>
        <begin position="247"/>
        <end position="262"/>
    </location>
</feature>
<name>A0A1Y1IGV2_KLENI</name>
<dbReference type="AlphaFoldDB" id="A0A1Y1IGV2"/>
<reference evidence="3 4" key="1">
    <citation type="journal article" date="2014" name="Nat. Commun.">
        <title>Klebsormidium flaccidum genome reveals primary factors for plant terrestrial adaptation.</title>
        <authorList>
            <person name="Hori K."/>
            <person name="Maruyama F."/>
            <person name="Fujisawa T."/>
            <person name="Togashi T."/>
            <person name="Yamamoto N."/>
            <person name="Seo M."/>
            <person name="Sato S."/>
            <person name="Yamada T."/>
            <person name="Mori H."/>
            <person name="Tajima N."/>
            <person name="Moriyama T."/>
            <person name="Ikeuchi M."/>
            <person name="Watanabe M."/>
            <person name="Wada H."/>
            <person name="Kobayashi K."/>
            <person name="Saito M."/>
            <person name="Masuda T."/>
            <person name="Sasaki-Sekimoto Y."/>
            <person name="Mashiguchi K."/>
            <person name="Awai K."/>
            <person name="Shimojima M."/>
            <person name="Masuda S."/>
            <person name="Iwai M."/>
            <person name="Nobusawa T."/>
            <person name="Narise T."/>
            <person name="Kondo S."/>
            <person name="Saito H."/>
            <person name="Sato R."/>
            <person name="Murakawa M."/>
            <person name="Ihara Y."/>
            <person name="Oshima-Yamada Y."/>
            <person name="Ohtaka K."/>
            <person name="Satoh M."/>
            <person name="Sonobe K."/>
            <person name="Ishii M."/>
            <person name="Ohtani R."/>
            <person name="Kanamori-Sato M."/>
            <person name="Honoki R."/>
            <person name="Miyazaki D."/>
            <person name="Mochizuki H."/>
            <person name="Umetsu J."/>
            <person name="Higashi K."/>
            <person name="Shibata D."/>
            <person name="Kamiya Y."/>
            <person name="Sato N."/>
            <person name="Nakamura Y."/>
            <person name="Tabata S."/>
            <person name="Ida S."/>
            <person name="Kurokawa K."/>
            <person name="Ohta H."/>
        </authorList>
    </citation>
    <scope>NUCLEOTIDE SEQUENCE [LARGE SCALE GENOMIC DNA]</scope>
    <source>
        <strain evidence="3 4">NIES-2285</strain>
    </source>
</reference>
<proteinExistence type="predicted"/>
<keyword evidence="4" id="KW-1185">Reference proteome</keyword>
<dbReference type="Pfam" id="PF23983">
    <property type="entry name" value="P11_C"/>
    <property type="match status" value="1"/>
</dbReference>
<protein>
    <recommendedName>
        <fullName evidence="2">Minor capsid protein P11 C-terminal conserved region domain-containing protein</fullName>
    </recommendedName>
</protein>
<feature type="region of interest" description="Disordered" evidence="1">
    <location>
        <begin position="247"/>
        <end position="267"/>
    </location>
</feature>
<dbReference type="EMBL" id="DF237338">
    <property type="protein sequence ID" value="GAQ87956.1"/>
    <property type="molecule type" value="Genomic_DNA"/>
</dbReference>
<sequence>MRGTERPAETCFLGMKGFGRLPRLLYPWRWNPTSYASAEAAFVRRESLSPHRTHPGRDIAGRTQAPSLGYKIFRHGDELDPAKLTFEPRKAHKDALKVRYGGDAVYVQTNSCCLKTPLVYDGEVQKTVDLEMFEQRSDKHKEVVRKLRAIEEAAEAYLKTLDPSSDGRLLKSAMRNLQRSAKGSQPTFRASGENLTVEDIQSAEDTNYVEPGTPIMAMLELAGLRRNAEGRGVLSWALYQVKVLQDPEKGDEAHGRPPKAEWGEEDRDGGYVEDAEALEGFQTLPNSTTRPASAPQDWNAFAPQISPDLAGVKLLDPIQFIGTSTSGVKKNNSLDIRQAIVIPKQSFPWNNSSLQPTDFRRNQSIDTI</sequence>
<feature type="domain" description="Minor capsid protein P11 C-terminal conserved region" evidence="2">
    <location>
        <begin position="280"/>
        <end position="363"/>
    </location>
</feature>
<evidence type="ECO:0000259" key="2">
    <source>
        <dbReference type="Pfam" id="PF23983"/>
    </source>
</evidence>
<evidence type="ECO:0000313" key="3">
    <source>
        <dbReference type="EMBL" id="GAQ87956.1"/>
    </source>
</evidence>